<dbReference type="OrthoDB" id="273345at2759"/>
<organism evidence="3 4">
    <name type="scientific">Zygosaccharomyces bailii (strain CLIB 213 / ATCC 58445 / CBS 680 / BCRC 21525 / NBRC 1098 / NCYC 1416 / NRRL Y-2227)</name>
    <dbReference type="NCBI Taxonomy" id="1333698"/>
    <lineage>
        <taxon>Eukaryota</taxon>
        <taxon>Fungi</taxon>
        <taxon>Dikarya</taxon>
        <taxon>Ascomycota</taxon>
        <taxon>Saccharomycotina</taxon>
        <taxon>Saccharomycetes</taxon>
        <taxon>Saccharomycetales</taxon>
        <taxon>Saccharomycetaceae</taxon>
        <taxon>Zygosaccharomyces</taxon>
    </lineage>
</organism>
<dbReference type="GO" id="GO:0005737">
    <property type="term" value="C:cytoplasm"/>
    <property type="evidence" value="ECO:0007669"/>
    <property type="project" value="TreeGrafter"/>
</dbReference>
<evidence type="ECO:0000259" key="2">
    <source>
        <dbReference type="Pfam" id="PF10354"/>
    </source>
</evidence>
<feature type="compositionally biased region" description="Basic and acidic residues" evidence="1">
    <location>
        <begin position="278"/>
        <end position="319"/>
    </location>
</feature>
<gene>
    <name evidence="3" type="ORF">BN860_06436g</name>
</gene>
<dbReference type="AlphaFoldDB" id="A0A8J2T5H7"/>
<evidence type="ECO:0000313" key="3">
    <source>
        <dbReference type="EMBL" id="CDF89527.1"/>
    </source>
</evidence>
<proteinExistence type="predicted"/>
<accession>A0A8J2T5H7</accession>
<reference evidence="4" key="1">
    <citation type="journal article" date="2013" name="Genome Announc.">
        <title>Genome sequence of the food spoilage yeast Zygosaccharomyces bailii CLIB 213(T).</title>
        <authorList>
            <person name="Galeote V."/>
            <person name="Bigey F."/>
            <person name="Devillers H."/>
            <person name="Neuveglise C."/>
            <person name="Dequin S."/>
        </authorList>
    </citation>
    <scope>NUCLEOTIDE SEQUENCE [LARGE SCALE GENOMIC DNA]</scope>
    <source>
        <strain evidence="4">CLIB 213 / ATCC 58445 / CBS 680 / CCRC 21525 / NBRC 1098 / NCYC 1416 / NRRL Y-2227</strain>
    </source>
</reference>
<sequence length="319" mass="37075">MAKHSKGKGLRASLKIYQAAERLRALEKKKEKNTIRKGQRGKSVKRNQESQRRNNVPFVPFHRNSTLLLVGEGDFSFARSVIEQNYVLAENLIVTSYDDSIEELNAKYPNSFQENYQFLISEGVAVFVGIDATNLIKTFKLSKKNTWNKLLGHDWSNKCLENIMFNFPHTGKGIKDQARNIRDHQTLVDEFFRSCKELFQNVNSKVISNKSHYIRGYNDESQNSVSSEGFGTILLTIFAGEPYDSWRIKTLAKGNGLQLERSNRFQWEIYPSYHHRRTNSEQETTKPAKEREARMYVFKKSEIGEEEKKTSKDRDEEKL</sequence>
<dbReference type="Pfam" id="PF10354">
    <property type="entry name" value="BMT5-like"/>
    <property type="match status" value="1"/>
</dbReference>
<feature type="domain" description="25S rRNA (uridine-N(3))-methyltransferase BMT5-like" evidence="2">
    <location>
        <begin position="68"/>
        <end position="277"/>
    </location>
</feature>
<evidence type="ECO:0000313" key="4">
    <source>
        <dbReference type="Proteomes" id="UP000019375"/>
    </source>
</evidence>
<feature type="region of interest" description="Disordered" evidence="1">
    <location>
        <begin position="276"/>
        <end position="319"/>
    </location>
</feature>
<dbReference type="EMBL" id="HG316457">
    <property type="protein sequence ID" value="CDF89527.1"/>
    <property type="molecule type" value="Genomic_DNA"/>
</dbReference>
<dbReference type="GO" id="GO:0070042">
    <property type="term" value="F:rRNA (uridine-N3-)-methyltransferase activity"/>
    <property type="evidence" value="ECO:0007669"/>
    <property type="project" value="InterPro"/>
</dbReference>
<evidence type="ECO:0000256" key="1">
    <source>
        <dbReference type="SAM" id="MobiDB-lite"/>
    </source>
</evidence>
<dbReference type="Proteomes" id="UP000019375">
    <property type="component" value="Unassembled WGS sequence"/>
</dbReference>
<dbReference type="PANTHER" id="PTHR11538">
    <property type="entry name" value="PHENYLALANYL-TRNA SYNTHETASE"/>
    <property type="match status" value="1"/>
</dbReference>
<dbReference type="GO" id="GO:0070475">
    <property type="term" value="P:rRNA base methylation"/>
    <property type="evidence" value="ECO:0007669"/>
    <property type="project" value="InterPro"/>
</dbReference>
<feature type="region of interest" description="Disordered" evidence="1">
    <location>
        <begin position="30"/>
        <end position="56"/>
    </location>
</feature>
<keyword evidence="4" id="KW-1185">Reference proteome</keyword>
<dbReference type="PANTHER" id="PTHR11538:SF26">
    <property type="entry name" value="FERREDOXIN-FOLD ANTICODON-BINDING DOMAIN-CONTAINING PROTEIN 1"/>
    <property type="match status" value="1"/>
</dbReference>
<dbReference type="InterPro" id="IPR019446">
    <property type="entry name" value="BMT5-like"/>
</dbReference>
<name>A0A8J2T5H7_ZYGB2</name>
<feature type="compositionally biased region" description="Basic residues" evidence="1">
    <location>
        <begin position="35"/>
        <end position="45"/>
    </location>
</feature>
<protein>
    <submittedName>
        <fullName evidence="3">ZYBA0S04-06436g1_1</fullName>
    </submittedName>
</protein>